<comment type="subcellular location">
    <subcellularLocation>
        <location evidence="1">Cell membrane</location>
        <topology evidence="1">Multi-pass membrane protein</topology>
    </subcellularLocation>
</comment>
<evidence type="ECO:0000313" key="7">
    <source>
        <dbReference type="EMBL" id="MDT0414684.1"/>
    </source>
</evidence>
<gene>
    <name evidence="7" type="ORF">RM574_04205</name>
</gene>
<dbReference type="NCBIfam" id="TIGR00765">
    <property type="entry name" value="yihY_not_rbn"/>
    <property type="match status" value="1"/>
</dbReference>
<reference evidence="8" key="1">
    <citation type="submission" date="2023-07" db="EMBL/GenBank/DDBJ databases">
        <title>30 novel species of actinomycetes from the DSMZ collection.</title>
        <authorList>
            <person name="Nouioui I."/>
        </authorList>
    </citation>
    <scope>NUCLEOTIDE SEQUENCE [LARGE SCALE GENOMIC DNA]</scope>
    <source>
        <strain evidence="8">DSM 41982</strain>
    </source>
</reference>
<keyword evidence="5 6" id="KW-0472">Membrane</keyword>
<dbReference type="Proteomes" id="UP001183607">
    <property type="component" value="Unassembled WGS sequence"/>
</dbReference>
<dbReference type="PANTHER" id="PTHR30213">
    <property type="entry name" value="INNER MEMBRANE PROTEIN YHJD"/>
    <property type="match status" value="1"/>
</dbReference>
<protein>
    <submittedName>
        <fullName evidence="7">YihY/virulence factor BrkB family protein</fullName>
    </submittedName>
</protein>
<dbReference type="EMBL" id="JAVRER010000005">
    <property type="protein sequence ID" value="MDT0414684.1"/>
    <property type="molecule type" value="Genomic_DNA"/>
</dbReference>
<keyword evidence="3 6" id="KW-0812">Transmembrane</keyword>
<evidence type="ECO:0000256" key="2">
    <source>
        <dbReference type="ARBA" id="ARBA00022475"/>
    </source>
</evidence>
<dbReference type="InterPro" id="IPR017039">
    <property type="entry name" value="Virul_fac_BrkB"/>
</dbReference>
<sequence length="298" mass="32425">MFRYAADWWPALRRTPLSLWNDDVTDDAAALTYYAMLALLPALLVTVVASALLGPDTARTLIAYLTDYAPGQAGPQLHDLLTRMLTENATAWPLIATGVFSAFWSACSYLAVFRRSLHRMHRTTDARTPVKRAHRIVLTALALLGLLVLTALLLVLSNPVVDAIGRALHLDEGVALAWRVLRWPALLCLVSGLAWVAFSNGPRIARRRRYSLPGGVLATVLWLLATAGFTLYTSLIGTYSALYGSLAGIVVFLIWLWLSNLALLAGAQFAAELGKADRAEAEAEAGDGARKESELRLT</sequence>
<accession>A0ABD5E0S4</accession>
<evidence type="ECO:0000256" key="6">
    <source>
        <dbReference type="SAM" id="Phobius"/>
    </source>
</evidence>
<keyword evidence="2" id="KW-1003">Cell membrane</keyword>
<dbReference type="AlphaFoldDB" id="A0ABD5E0S4"/>
<feature type="transmembrane region" description="Helical" evidence="6">
    <location>
        <begin position="91"/>
        <end position="112"/>
    </location>
</feature>
<feature type="transmembrane region" description="Helical" evidence="6">
    <location>
        <begin position="210"/>
        <end position="232"/>
    </location>
</feature>
<organism evidence="7 8">
    <name type="scientific">Streptomyces evansiae</name>
    <dbReference type="NCBI Taxonomy" id="3075535"/>
    <lineage>
        <taxon>Bacteria</taxon>
        <taxon>Bacillati</taxon>
        <taxon>Actinomycetota</taxon>
        <taxon>Actinomycetes</taxon>
        <taxon>Kitasatosporales</taxon>
        <taxon>Streptomycetaceae</taxon>
        <taxon>Streptomyces</taxon>
    </lineage>
</organism>
<feature type="transmembrane region" description="Helical" evidence="6">
    <location>
        <begin position="238"/>
        <end position="258"/>
    </location>
</feature>
<dbReference type="PANTHER" id="PTHR30213:SF0">
    <property type="entry name" value="UPF0761 MEMBRANE PROTEIN YIHY"/>
    <property type="match status" value="1"/>
</dbReference>
<evidence type="ECO:0000256" key="5">
    <source>
        <dbReference type="ARBA" id="ARBA00023136"/>
    </source>
</evidence>
<proteinExistence type="predicted"/>
<dbReference type="RefSeq" id="WP_007819662.1">
    <property type="nucleotide sequence ID" value="NZ_JAVRER010000005.1"/>
</dbReference>
<keyword evidence="4 6" id="KW-1133">Transmembrane helix</keyword>
<name>A0ABD5E0S4_9ACTN</name>
<evidence type="ECO:0000256" key="1">
    <source>
        <dbReference type="ARBA" id="ARBA00004651"/>
    </source>
</evidence>
<evidence type="ECO:0000256" key="4">
    <source>
        <dbReference type="ARBA" id="ARBA00022989"/>
    </source>
</evidence>
<comment type="caution">
    <text evidence="7">The sequence shown here is derived from an EMBL/GenBank/DDBJ whole genome shotgun (WGS) entry which is preliminary data.</text>
</comment>
<evidence type="ECO:0000313" key="8">
    <source>
        <dbReference type="Proteomes" id="UP001183607"/>
    </source>
</evidence>
<feature type="transmembrane region" description="Helical" evidence="6">
    <location>
        <begin position="31"/>
        <end position="53"/>
    </location>
</feature>
<dbReference type="GO" id="GO:0005886">
    <property type="term" value="C:plasma membrane"/>
    <property type="evidence" value="ECO:0007669"/>
    <property type="project" value="UniProtKB-SubCell"/>
</dbReference>
<dbReference type="Pfam" id="PF03631">
    <property type="entry name" value="Virul_fac_BrkB"/>
    <property type="match status" value="1"/>
</dbReference>
<evidence type="ECO:0000256" key="3">
    <source>
        <dbReference type="ARBA" id="ARBA00022692"/>
    </source>
</evidence>
<feature type="transmembrane region" description="Helical" evidence="6">
    <location>
        <begin position="133"/>
        <end position="156"/>
    </location>
</feature>
<dbReference type="PIRSF" id="PIRSF035875">
    <property type="entry name" value="RNase_BN"/>
    <property type="match status" value="1"/>
</dbReference>
<feature type="transmembrane region" description="Helical" evidence="6">
    <location>
        <begin position="176"/>
        <end position="198"/>
    </location>
</feature>